<dbReference type="EMBL" id="LAVV01007700">
    <property type="protein sequence ID" value="KNZ55058.1"/>
    <property type="molecule type" value="Genomic_DNA"/>
</dbReference>
<comment type="caution">
    <text evidence="1">The sequence shown here is derived from an EMBL/GenBank/DDBJ whole genome shotgun (WGS) entry which is preliminary data.</text>
</comment>
<evidence type="ECO:0000313" key="1">
    <source>
        <dbReference type="EMBL" id="KNZ55058.1"/>
    </source>
</evidence>
<accession>A0A0L6V2S2</accession>
<evidence type="ECO:0000313" key="2">
    <source>
        <dbReference type="Proteomes" id="UP000037035"/>
    </source>
</evidence>
<keyword evidence="2" id="KW-1185">Reference proteome</keyword>
<gene>
    <name evidence="1" type="ORF">VP01_2779g1</name>
</gene>
<dbReference type="Proteomes" id="UP000037035">
    <property type="component" value="Unassembled WGS sequence"/>
</dbReference>
<name>A0A0L6V2S2_9BASI</name>
<reference evidence="1 2" key="1">
    <citation type="submission" date="2015-08" db="EMBL/GenBank/DDBJ databases">
        <title>Next Generation Sequencing and Analysis of the Genome of Puccinia sorghi L Schw, the Causal Agent of Maize Common Rust.</title>
        <authorList>
            <person name="Rochi L."/>
            <person name="Burguener G."/>
            <person name="Darino M."/>
            <person name="Turjanski A."/>
            <person name="Kreff E."/>
            <person name="Dieguez M.J."/>
            <person name="Sacco F."/>
        </authorList>
    </citation>
    <scope>NUCLEOTIDE SEQUENCE [LARGE SCALE GENOMIC DNA]</scope>
    <source>
        <strain evidence="1 2">RO10H11247</strain>
    </source>
</reference>
<protein>
    <submittedName>
        <fullName evidence="1">Uncharacterized protein</fullName>
    </submittedName>
</protein>
<sequence>MGSQVSLWLASGADEKKTNKWHNLVGLCHPYRPLGKYNFSSMWVQFPPFELLVCVSVCSVKNLKSPMLNDSVVELNYNYLHKVEIVELDSNTSYNQLHPEFNLTFNVLQPNIPECHGKIPGECEVYTLNVHQSLVESILEKCWSKNRSFLWVSACQLQAHSIKLLAANGFCLCCYTSNATALAAKNPAMLHFLYWVFIYPLSNLYLDWVFIYPYPLDGSGQEVLLMKTLSFITFDISNLIRPTHQNITTPSTEKYMFGNVFKLGHLDLLLCHFSYPNTSFLPEHSTTPPHPIFRVSSSLLTSLLPLFFSSHHYILPPIFLILNL</sequence>
<proteinExistence type="predicted"/>
<dbReference type="VEuPathDB" id="FungiDB:VP01_2779g1"/>
<dbReference type="AlphaFoldDB" id="A0A0L6V2S2"/>
<organism evidence="1 2">
    <name type="scientific">Puccinia sorghi</name>
    <dbReference type="NCBI Taxonomy" id="27349"/>
    <lineage>
        <taxon>Eukaryota</taxon>
        <taxon>Fungi</taxon>
        <taxon>Dikarya</taxon>
        <taxon>Basidiomycota</taxon>
        <taxon>Pucciniomycotina</taxon>
        <taxon>Pucciniomycetes</taxon>
        <taxon>Pucciniales</taxon>
        <taxon>Pucciniaceae</taxon>
        <taxon>Puccinia</taxon>
    </lineage>
</organism>